<feature type="transmembrane region" description="Helical" evidence="11">
    <location>
        <begin position="37"/>
        <end position="59"/>
    </location>
</feature>
<accession>A0A919VHQ9</accession>
<dbReference type="InterPro" id="IPR005944">
    <property type="entry name" value="Pro_iminopeptidase"/>
</dbReference>
<evidence type="ECO:0000256" key="6">
    <source>
        <dbReference type="ARBA" id="ARBA00022490"/>
    </source>
</evidence>
<dbReference type="EMBL" id="BOQL01000018">
    <property type="protein sequence ID" value="GIM66048.1"/>
    <property type="molecule type" value="Genomic_DNA"/>
</dbReference>
<dbReference type="RefSeq" id="WP_212988179.1">
    <property type="nucleotide sequence ID" value="NZ_BAABEA010000009.1"/>
</dbReference>
<keyword evidence="14" id="KW-1185">Reference proteome</keyword>
<keyword evidence="8" id="KW-0378">Hydrolase</keyword>
<sequence>MKIRRIASWFLALLLLPLGIAVTAAVAFLAAPSFDRVAALLALAAGAAAVTGALAGVALGRGLGLPRGIAVALLAGVAAIPAPVLLTVAAADGRTQPAARDTADPRGPHEVTELSTGSRVAVWRRPADLRKHRTPVVFLHGGPGMYTQAGKIAEGATLRAAGFDTVYFDQAGGGASGNLPVREYTFERAVADVEALRISLGADQLVLWGNSYGASLAAAYTASYPRRVAGLLLTSPGTFPGTPAVRDYTPTDSGGDSGVSGRLLLTGLLLSRNPELAEDLSDQAEAGAMVDRTTGDAVSGFVCRGADDGPVQAEAAAGHGGNLFANQLITPGVSAFRMPTSAVPVPALVVHGGCDFIPRANAERYLRFTQPSRLVEVAGDGHSLHINRSVVDTAVSTFAADDLADVR</sequence>
<comment type="catalytic activity">
    <reaction evidence="1">
        <text>Release of N-terminal proline from a peptide.</text>
        <dbReference type="EC" id="3.4.11.5"/>
    </reaction>
</comment>
<keyword evidence="11" id="KW-0812">Transmembrane</keyword>
<evidence type="ECO:0000313" key="14">
    <source>
        <dbReference type="Proteomes" id="UP000681340"/>
    </source>
</evidence>
<dbReference type="PRINTS" id="PR00793">
    <property type="entry name" value="PROAMNOPTASE"/>
</dbReference>
<keyword evidence="11" id="KW-1133">Transmembrane helix</keyword>
<evidence type="ECO:0000256" key="1">
    <source>
        <dbReference type="ARBA" id="ARBA00001585"/>
    </source>
</evidence>
<evidence type="ECO:0000256" key="7">
    <source>
        <dbReference type="ARBA" id="ARBA00022670"/>
    </source>
</evidence>
<keyword evidence="7" id="KW-0645">Protease</keyword>
<feature type="compositionally biased region" description="Basic and acidic residues" evidence="10">
    <location>
        <begin position="101"/>
        <end position="112"/>
    </location>
</feature>
<evidence type="ECO:0000256" key="10">
    <source>
        <dbReference type="SAM" id="MobiDB-lite"/>
    </source>
</evidence>
<dbReference type="EC" id="3.4.11.5" evidence="4"/>
<name>A0A919VHQ9_9ACTN</name>
<dbReference type="GO" id="GO:0004177">
    <property type="term" value="F:aminopeptidase activity"/>
    <property type="evidence" value="ECO:0007669"/>
    <property type="project" value="UniProtKB-KW"/>
</dbReference>
<keyword evidence="11" id="KW-0472">Membrane</keyword>
<feature type="region of interest" description="Disordered" evidence="10">
    <location>
        <begin position="96"/>
        <end position="115"/>
    </location>
</feature>
<dbReference type="GO" id="GO:0006508">
    <property type="term" value="P:proteolysis"/>
    <property type="evidence" value="ECO:0007669"/>
    <property type="project" value="UniProtKB-KW"/>
</dbReference>
<organism evidence="13 14">
    <name type="scientific">Actinoplanes auranticolor</name>
    <dbReference type="NCBI Taxonomy" id="47988"/>
    <lineage>
        <taxon>Bacteria</taxon>
        <taxon>Bacillati</taxon>
        <taxon>Actinomycetota</taxon>
        <taxon>Actinomycetes</taxon>
        <taxon>Micromonosporales</taxon>
        <taxon>Micromonosporaceae</taxon>
        <taxon>Actinoplanes</taxon>
    </lineage>
</organism>
<evidence type="ECO:0000256" key="2">
    <source>
        <dbReference type="ARBA" id="ARBA00004496"/>
    </source>
</evidence>
<dbReference type="InterPro" id="IPR002410">
    <property type="entry name" value="Peptidase_S33"/>
</dbReference>
<comment type="caution">
    <text evidence="13">The sequence shown here is derived from an EMBL/GenBank/DDBJ whole genome shotgun (WGS) entry which is preliminary data.</text>
</comment>
<dbReference type="GO" id="GO:0005737">
    <property type="term" value="C:cytoplasm"/>
    <property type="evidence" value="ECO:0007669"/>
    <property type="project" value="UniProtKB-SubCell"/>
</dbReference>
<protein>
    <recommendedName>
        <fullName evidence="4">prolyl aminopeptidase</fullName>
        <ecNumber evidence="4">3.4.11.5</ecNumber>
    </recommendedName>
    <alternativeName>
        <fullName evidence="9">Prolyl aminopeptidase</fullName>
    </alternativeName>
</protein>
<comment type="subcellular location">
    <subcellularLocation>
        <location evidence="2">Cytoplasm</location>
    </subcellularLocation>
</comment>
<proteinExistence type="inferred from homology"/>
<evidence type="ECO:0000256" key="4">
    <source>
        <dbReference type="ARBA" id="ARBA00012568"/>
    </source>
</evidence>
<evidence type="ECO:0000256" key="3">
    <source>
        <dbReference type="ARBA" id="ARBA00010088"/>
    </source>
</evidence>
<evidence type="ECO:0000256" key="9">
    <source>
        <dbReference type="ARBA" id="ARBA00029605"/>
    </source>
</evidence>
<dbReference type="Proteomes" id="UP000681340">
    <property type="component" value="Unassembled WGS sequence"/>
</dbReference>
<evidence type="ECO:0000256" key="5">
    <source>
        <dbReference type="ARBA" id="ARBA00022438"/>
    </source>
</evidence>
<dbReference type="Gene3D" id="3.40.50.1820">
    <property type="entry name" value="alpha/beta hydrolase"/>
    <property type="match status" value="1"/>
</dbReference>
<feature type="domain" description="AB hydrolase-1" evidence="12">
    <location>
        <begin position="135"/>
        <end position="387"/>
    </location>
</feature>
<keyword evidence="5" id="KW-0031">Aminopeptidase</keyword>
<evidence type="ECO:0000256" key="11">
    <source>
        <dbReference type="SAM" id="Phobius"/>
    </source>
</evidence>
<keyword evidence="6" id="KW-0963">Cytoplasm</keyword>
<dbReference type="Pfam" id="PF00561">
    <property type="entry name" value="Abhydrolase_1"/>
    <property type="match status" value="1"/>
</dbReference>
<dbReference type="PANTHER" id="PTHR43722:SF1">
    <property type="entry name" value="PROLINE IMINOPEPTIDASE"/>
    <property type="match status" value="1"/>
</dbReference>
<dbReference type="PANTHER" id="PTHR43722">
    <property type="entry name" value="PROLINE IMINOPEPTIDASE"/>
    <property type="match status" value="1"/>
</dbReference>
<dbReference type="SUPFAM" id="SSF53474">
    <property type="entry name" value="alpha/beta-Hydrolases"/>
    <property type="match status" value="1"/>
</dbReference>
<evidence type="ECO:0000313" key="13">
    <source>
        <dbReference type="EMBL" id="GIM66048.1"/>
    </source>
</evidence>
<dbReference type="InterPro" id="IPR000073">
    <property type="entry name" value="AB_hydrolase_1"/>
</dbReference>
<feature type="transmembrane region" description="Helical" evidence="11">
    <location>
        <begin position="71"/>
        <end position="91"/>
    </location>
</feature>
<gene>
    <name evidence="13" type="ORF">Aau02nite_21430</name>
</gene>
<reference evidence="13" key="1">
    <citation type="submission" date="2021-03" db="EMBL/GenBank/DDBJ databases">
        <title>Whole genome shotgun sequence of Actinoplanes auranticolor NBRC 12245.</title>
        <authorList>
            <person name="Komaki H."/>
            <person name="Tamura T."/>
        </authorList>
    </citation>
    <scope>NUCLEOTIDE SEQUENCE</scope>
    <source>
        <strain evidence="13">NBRC 12245</strain>
    </source>
</reference>
<dbReference type="AlphaFoldDB" id="A0A919VHQ9"/>
<evidence type="ECO:0000259" key="12">
    <source>
        <dbReference type="Pfam" id="PF00561"/>
    </source>
</evidence>
<evidence type="ECO:0000256" key="8">
    <source>
        <dbReference type="ARBA" id="ARBA00022801"/>
    </source>
</evidence>
<dbReference type="InterPro" id="IPR029058">
    <property type="entry name" value="AB_hydrolase_fold"/>
</dbReference>
<comment type="similarity">
    <text evidence="3">Belongs to the peptidase S33 family.</text>
</comment>